<dbReference type="InterPro" id="IPR024485">
    <property type="entry name" value="DUF2680"/>
</dbReference>
<dbReference type="OrthoDB" id="2883543at2"/>
<feature type="signal peptide" evidence="2">
    <location>
        <begin position="1"/>
        <end position="24"/>
    </location>
</feature>
<accession>A0A0P6W239</accession>
<comment type="caution">
    <text evidence="3">The sequence shown here is derived from an EMBL/GenBank/DDBJ whole genome shotgun (WGS) entry which is preliminary data.</text>
</comment>
<evidence type="ECO:0000313" key="4">
    <source>
        <dbReference type="Proteomes" id="UP000050398"/>
    </source>
</evidence>
<feature type="chain" id="PRO_5006132017" description="DUF2680 domain-containing protein" evidence="2">
    <location>
        <begin position="25"/>
        <end position="113"/>
    </location>
</feature>
<protein>
    <recommendedName>
        <fullName evidence="5">DUF2680 domain-containing protein</fullName>
    </recommendedName>
</protein>
<dbReference type="EMBL" id="LIXZ01000005">
    <property type="protein sequence ID" value="KPL59982.1"/>
    <property type="molecule type" value="Genomic_DNA"/>
</dbReference>
<evidence type="ECO:0000313" key="3">
    <source>
        <dbReference type="EMBL" id="KPL59982.1"/>
    </source>
</evidence>
<evidence type="ECO:0000256" key="1">
    <source>
        <dbReference type="SAM" id="MobiDB-lite"/>
    </source>
</evidence>
<organism evidence="3 4">
    <name type="scientific">Rossellomorea vietnamensis</name>
    <dbReference type="NCBI Taxonomy" id="218284"/>
    <lineage>
        <taxon>Bacteria</taxon>
        <taxon>Bacillati</taxon>
        <taxon>Bacillota</taxon>
        <taxon>Bacilli</taxon>
        <taxon>Bacillales</taxon>
        <taxon>Bacillaceae</taxon>
        <taxon>Rossellomorea</taxon>
    </lineage>
</organism>
<gene>
    <name evidence="3" type="ORF">AM506_07865</name>
</gene>
<proteinExistence type="predicted"/>
<evidence type="ECO:0000256" key="2">
    <source>
        <dbReference type="SAM" id="SignalP"/>
    </source>
</evidence>
<dbReference type="Pfam" id="PF10925">
    <property type="entry name" value="DUF2680"/>
    <property type="match status" value="1"/>
</dbReference>
<reference evidence="3 4" key="1">
    <citation type="submission" date="2015-08" db="EMBL/GenBank/DDBJ databases">
        <title>Draft Genome Sequence of Bacillus vietnamensis UCD-SED5.</title>
        <authorList>
            <person name="Lee R.D."/>
            <person name="Jospin G."/>
            <person name="Lang J.M."/>
            <person name="Coil D.A."/>
            <person name="Eisen J.A."/>
        </authorList>
    </citation>
    <scope>NUCLEOTIDE SEQUENCE [LARGE SCALE GENOMIC DNA]</scope>
    <source>
        <strain evidence="3 4">UCD-SED5</strain>
    </source>
</reference>
<sequence>MKKIVVSIAAALIISFGFSSIVSAEGQNPGQTPGQKVNLTEDQKAELGKLHEQMYSTKKELVKKYVEYGVFTKEQGDKVLSMMETKHQKLKENGYMMRWHPHPHHGKQLDQKE</sequence>
<dbReference type="eggNOG" id="ENOG502ZBXS">
    <property type="taxonomic scope" value="Bacteria"/>
</dbReference>
<dbReference type="Proteomes" id="UP000050398">
    <property type="component" value="Unassembled WGS sequence"/>
</dbReference>
<feature type="region of interest" description="Disordered" evidence="1">
    <location>
        <begin position="94"/>
        <end position="113"/>
    </location>
</feature>
<dbReference type="AlphaFoldDB" id="A0A0P6W239"/>
<dbReference type="RefSeq" id="WP_060671950.1">
    <property type="nucleotide sequence ID" value="NZ_JBCNGU010000018.1"/>
</dbReference>
<evidence type="ECO:0008006" key="5">
    <source>
        <dbReference type="Google" id="ProtNLM"/>
    </source>
</evidence>
<dbReference type="PATRIC" id="fig|218284.4.peg.3189"/>
<keyword evidence="2" id="KW-0732">Signal</keyword>
<name>A0A0P6W239_9BACI</name>